<dbReference type="RefSeq" id="WP_380635073.1">
    <property type="nucleotide sequence ID" value="NZ_JBHSQO010000008.1"/>
</dbReference>
<organism evidence="3 4">
    <name type="scientific">Saccharothrix lopnurensis</name>
    <dbReference type="NCBI Taxonomy" id="1670621"/>
    <lineage>
        <taxon>Bacteria</taxon>
        <taxon>Bacillati</taxon>
        <taxon>Actinomycetota</taxon>
        <taxon>Actinomycetes</taxon>
        <taxon>Pseudonocardiales</taxon>
        <taxon>Pseudonocardiaceae</taxon>
        <taxon>Saccharothrix</taxon>
    </lineage>
</organism>
<proteinExistence type="predicted"/>
<gene>
    <name evidence="3" type="ORF">ACFP3R_10540</name>
</gene>
<evidence type="ECO:0000313" key="3">
    <source>
        <dbReference type="EMBL" id="MFC6089709.1"/>
    </source>
</evidence>
<dbReference type="Proteomes" id="UP001596220">
    <property type="component" value="Unassembled WGS sequence"/>
</dbReference>
<comment type="caution">
    <text evidence="3">The sequence shown here is derived from an EMBL/GenBank/DDBJ whole genome shotgun (WGS) entry which is preliminary data.</text>
</comment>
<keyword evidence="4" id="KW-1185">Reference proteome</keyword>
<dbReference type="SUPFAM" id="SSF52540">
    <property type="entry name" value="P-loop containing nucleoside triphosphate hydrolases"/>
    <property type="match status" value="1"/>
</dbReference>
<feature type="region of interest" description="Disordered" evidence="1">
    <location>
        <begin position="708"/>
        <end position="727"/>
    </location>
</feature>
<feature type="region of interest" description="Disordered" evidence="1">
    <location>
        <begin position="1"/>
        <end position="31"/>
    </location>
</feature>
<reference evidence="4" key="1">
    <citation type="journal article" date="2019" name="Int. J. Syst. Evol. Microbiol.">
        <title>The Global Catalogue of Microorganisms (GCM) 10K type strain sequencing project: providing services to taxonomists for standard genome sequencing and annotation.</title>
        <authorList>
            <consortium name="The Broad Institute Genomics Platform"/>
            <consortium name="The Broad Institute Genome Sequencing Center for Infectious Disease"/>
            <person name="Wu L."/>
            <person name="Ma J."/>
        </authorList>
    </citation>
    <scope>NUCLEOTIDE SEQUENCE [LARGE SCALE GENOMIC DNA]</scope>
    <source>
        <strain evidence="4">CGMCC 4.7246</strain>
    </source>
</reference>
<sequence>MSRTHGEPGWDGPGPEPGHGGVSYHVEVGGGTDGPVVAGSYNLVVDARHGSSVTVGLERQRPAPVRRDRIAVVPRRTREPVGREADAASLSAAITAGGVVQLCGPAGIGKSTLLRHLARTAGNGPDGVVFVGAAHRQVSDLAQQVFESCYRTWGYAPSRTDLRALLAGLRITVYVDDADLTADQLREFTDLVPDATFVLARRDSTPLGDGPVHHLDGLGQDAAALLLTRALGRPLHDAEHATAASLWQVSGGNPLLLLRVAGVAGAGRSALPAPGAVEDLLPLLLDRLGGSAMSAVNLLAVLEDAELAPEHIGALTGEPDPAALCERLAGLGLVTPGEHGYRCAPGVVPAVRRDTAVHPVNAAHPVEGLCRYFTRWAGDPTTTPARVAEHSRAIERVAGLATAAGMPELTVALGRAASPKLAHSLRFDAWGRTLGRGWTGARRAGDREAEAYFTHEEGVRCLVTGRLAAAAALLAQAALLWHVLGDGRGTTAASDAHQFLPRELQSPGRVNAPEQPAPVEGDTPQAVADHMADLDRGVPGSPPASGEVGPGYSGAEVTDLGVPAGPGPTQTYHRPPGGGDVGATTGAATSSATTTGTATTGAATTTAATTAIPVGAATTGATAATGAAAAAQGGSALATFLVGLVVVGVVAVAAYNENEETPTASGAAGSGIVGTWEFDQKSFTIEESGPGAYSFSTTCGDDITLTGDDTEATGEMPARTRDSAGGPCGPIIGYNTATITAGASPDTAWWTVTMPPEEAEIRTCVSCGMSVLTRVG</sequence>
<dbReference type="Gene3D" id="3.40.50.300">
    <property type="entry name" value="P-loop containing nucleotide triphosphate hydrolases"/>
    <property type="match status" value="1"/>
</dbReference>
<feature type="domain" description="AAA+ ATPase" evidence="2">
    <location>
        <begin position="96"/>
        <end position="218"/>
    </location>
</feature>
<evidence type="ECO:0000256" key="1">
    <source>
        <dbReference type="SAM" id="MobiDB-lite"/>
    </source>
</evidence>
<protein>
    <recommendedName>
        <fullName evidence="2">AAA+ ATPase domain-containing protein</fullName>
    </recommendedName>
</protein>
<feature type="region of interest" description="Disordered" evidence="1">
    <location>
        <begin position="501"/>
        <end position="600"/>
    </location>
</feature>
<name>A0ABW1P290_9PSEU</name>
<feature type="compositionally biased region" description="Low complexity" evidence="1">
    <location>
        <begin position="582"/>
        <end position="600"/>
    </location>
</feature>
<evidence type="ECO:0000259" key="2">
    <source>
        <dbReference type="SMART" id="SM00382"/>
    </source>
</evidence>
<accession>A0ABW1P290</accession>
<feature type="compositionally biased region" description="Gly residues" evidence="1">
    <location>
        <begin position="9"/>
        <end position="21"/>
    </location>
</feature>
<dbReference type="EMBL" id="JBHSQO010000008">
    <property type="protein sequence ID" value="MFC6089709.1"/>
    <property type="molecule type" value="Genomic_DNA"/>
</dbReference>
<dbReference type="SMART" id="SM00382">
    <property type="entry name" value="AAA"/>
    <property type="match status" value="1"/>
</dbReference>
<evidence type="ECO:0000313" key="4">
    <source>
        <dbReference type="Proteomes" id="UP001596220"/>
    </source>
</evidence>
<dbReference type="InterPro" id="IPR003593">
    <property type="entry name" value="AAA+_ATPase"/>
</dbReference>
<dbReference type="InterPro" id="IPR027417">
    <property type="entry name" value="P-loop_NTPase"/>
</dbReference>